<reference evidence="3" key="1">
    <citation type="submission" date="2023-03" db="EMBL/GenBank/DDBJ databases">
        <title>Edaphobacter sp.</title>
        <authorList>
            <person name="Huber K.J."/>
            <person name="Papendorf J."/>
            <person name="Pilke C."/>
            <person name="Bunk B."/>
            <person name="Sproeer C."/>
            <person name="Pester M."/>
        </authorList>
    </citation>
    <scope>NUCLEOTIDE SEQUENCE</scope>
    <source>
        <strain evidence="3">DSM 110680</strain>
    </source>
</reference>
<dbReference type="Gene3D" id="1.10.390.10">
    <property type="entry name" value="Neutral Protease Domain 2"/>
    <property type="match status" value="1"/>
</dbReference>
<dbReference type="InterPro" id="IPR036034">
    <property type="entry name" value="PDZ_sf"/>
</dbReference>
<keyword evidence="1" id="KW-0732">Signal</keyword>
<organism evidence="3">
    <name type="scientific">Telmatobacter sp. DSM 110680</name>
    <dbReference type="NCBI Taxonomy" id="3036704"/>
    <lineage>
        <taxon>Bacteria</taxon>
        <taxon>Pseudomonadati</taxon>
        <taxon>Acidobacteriota</taxon>
        <taxon>Terriglobia</taxon>
        <taxon>Terriglobales</taxon>
        <taxon>Acidobacteriaceae</taxon>
        <taxon>Telmatobacter</taxon>
    </lineage>
</organism>
<dbReference type="InterPro" id="IPR027268">
    <property type="entry name" value="Peptidase_M4/M1_CTD_sf"/>
</dbReference>
<protein>
    <submittedName>
        <fullName evidence="3">M61 family peptidase</fullName>
    </submittedName>
</protein>
<evidence type="ECO:0000256" key="1">
    <source>
        <dbReference type="SAM" id="SignalP"/>
    </source>
</evidence>
<dbReference type="SMART" id="SM00228">
    <property type="entry name" value="PDZ"/>
    <property type="match status" value="1"/>
</dbReference>
<evidence type="ECO:0000259" key="2">
    <source>
        <dbReference type="PROSITE" id="PS50106"/>
    </source>
</evidence>
<evidence type="ECO:0000313" key="3">
    <source>
        <dbReference type="EMBL" id="XBH20109.1"/>
    </source>
</evidence>
<feature type="domain" description="PDZ" evidence="2">
    <location>
        <begin position="509"/>
        <end position="592"/>
    </location>
</feature>
<dbReference type="InterPro" id="IPR024191">
    <property type="entry name" value="Peptidase_M61"/>
</dbReference>
<dbReference type="PROSITE" id="PS50106">
    <property type="entry name" value="PDZ"/>
    <property type="match status" value="1"/>
</dbReference>
<dbReference type="PIRSF" id="PIRSF016493">
    <property type="entry name" value="Glycyl_aminpptds"/>
    <property type="match status" value="1"/>
</dbReference>
<dbReference type="SUPFAM" id="SSF50156">
    <property type="entry name" value="PDZ domain-like"/>
    <property type="match status" value="1"/>
</dbReference>
<feature type="chain" id="PRO_5043425513" evidence="1">
    <location>
        <begin position="25"/>
        <end position="642"/>
    </location>
</feature>
<dbReference type="InterPro" id="IPR001478">
    <property type="entry name" value="PDZ"/>
</dbReference>
<name>A0AAU7DS03_9BACT</name>
<feature type="signal peptide" evidence="1">
    <location>
        <begin position="1"/>
        <end position="24"/>
    </location>
</feature>
<dbReference type="EMBL" id="CP121196">
    <property type="protein sequence ID" value="XBH20109.1"/>
    <property type="molecule type" value="Genomic_DNA"/>
</dbReference>
<dbReference type="InterPro" id="IPR040756">
    <property type="entry name" value="Peptidase_M61_N"/>
</dbReference>
<gene>
    <name evidence="3" type="ORF">P8935_09940</name>
</gene>
<sequence length="642" mass="70575">MLMRCAKYFASLSLLSLAISFAHAQKAPIEITADLSEAPRKLFHAEIDVPVSAGPLTLISPAWIPGHHMPSGPASSFTGVVFTANGKTLEWRRDDVDLFEYHLTVPSGATKVHAHVDAIVTRRISQRMAALEWEALMLYPAHVPVKDIAIQPSVKVPAGWGIGTALKPVSEGTYPVPAAGSVTKFATTTVEQLEDSPILTGLYFHEYPLAPTIKPQHFLDVAADAPEDANLRPAVLAEVANLVREADALYASHHYNEYHFLLTLSDVAGGMGLEHGQSSDNGVGEKGFADDMHQLPDSDLLSHEFTHSWNGKYRRPAGLYQPDFATPMQASMLWVYEGMTEYWGNVLAARSGLKNPQEYRDVLAGTAAELDYTRGREWRPTVDTAVGASILRGGNQAWSNWRRGQDYYFEGAMLWLDADTLIRKTTQDKKSLDDFVKIFLGKGGNTGPLIVTYTFDELVQDLNQVVPYDWATFLHERVDKMNPHVDVAGLEHGGYKLVYKDKPTKSERMIAAAEGRRGGGVDCWYSIGLRIGADGTIADVLWNGPADKAGLAPGEKIMAVNDNVFSGDALRAAIRDAKEPSKTIRVIVQADSFVSTMQIDYHDGERYPALERVDGTPAYLDDIIKPLTTPEKAPEQKKDDAE</sequence>
<dbReference type="AlphaFoldDB" id="A0AAU7DS03"/>
<dbReference type="Pfam" id="PF05299">
    <property type="entry name" value="Peptidase_M61"/>
    <property type="match status" value="1"/>
</dbReference>
<dbReference type="Pfam" id="PF17899">
    <property type="entry name" value="Peptidase_M61_N"/>
    <property type="match status" value="1"/>
</dbReference>
<dbReference type="Gene3D" id="2.30.42.10">
    <property type="match status" value="1"/>
</dbReference>
<proteinExistence type="predicted"/>
<accession>A0AAU7DS03</accession>
<dbReference type="InterPro" id="IPR007963">
    <property type="entry name" value="Peptidase_M61_catalytic"/>
</dbReference>
<dbReference type="Gene3D" id="2.60.40.3650">
    <property type="match status" value="1"/>
</dbReference>